<sequence>MFAMISSYLAVAICLSGTALGALTRVANFGTNPAGIQMYIDVPSKLASNPAVIVALHGCHGSAQNYYSSSNLPQLGAQRGFITIYPSSTHDLLCWDSGTSRALKRDGGGDPQSIVQMVNYTITNYQADVDRVFVVGTSSGAMMGNVLAAIYPDIFSATSVYSGTAAGCMAVPDGVPPNPYDECGLGRIIRTPQQWGNLVRSYNPNYSGPWPRMQIWHGTSDTTVAYQNFIEELKEWSNVLGVSFARNVTNSPESSYTQMIYGDGSQLVGYSARGVGHVVPTHTTQALQFFKL</sequence>
<evidence type="ECO:0000256" key="5">
    <source>
        <dbReference type="ARBA" id="ARBA00022801"/>
    </source>
</evidence>
<dbReference type="SUPFAM" id="SSF53474">
    <property type="entry name" value="alpha/beta-Hydrolases"/>
    <property type="match status" value="2"/>
</dbReference>
<dbReference type="Proteomes" id="UP001629113">
    <property type="component" value="Unassembled WGS sequence"/>
</dbReference>
<keyword evidence="3 9" id="KW-0964">Secreted</keyword>
<dbReference type="PANTHER" id="PTHR43037">
    <property type="entry name" value="UNNAMED PRODUCT-RELATED"/>
    <property type="match status" value="1"/>
</dbReference>
<evidence type="ECO:0000256" key="6">
    <source>
        <dbReference type="ARBA" id="ARBA00023180"/>
    </source>
</evidence>
<comment type="function">
    <text evidence="9">Esterase involved in the hydrolysis of xylan, a major structural heterogeneous polysaccharide found in plant biomass representing the second most abundant polysaccharide in the biosphere, after cellulose.</text>
</comment>
<keyword evidence="7 9" id="KW-0119">Carbohydrate metabolism</keyword>
<dbReference type="InterPro" id="IPR050955">
    <property type="entry name" value="Plant_Biomass_Hydrol_Est"/>
</dbReference>
<proteinExistence type="inferred from homology"/>
<dbReference type="Pfam" id="PF10503">
    <property type="entry name" value="Esterase_PHB"/>
    <property type="match status" value="1"/>
</dbReference>
<feature type="signal peptide" evidence="9">
    <location>
        <begin position="1"/>
        <end position="21"/>
    </location>
</feature>
<keyword evidence="8 9" id="KW-0624">Polysaccharide degradation</keyword>
<evidence type="ECO:0000256" key="7">
    <source>
        <dbReference type="ARBA" id="ARBA00023277"/>
    </source>
</evidence>
<comment type="subcellular location">
    <subcellularLocation>
        <location evidence="1 9">Secreted</location>
    </subcellularLocation>
</comment>
<feature type="chain" id="PRO_5044960476" description="Carboxylic ester hydrolase" evidence="9">
    <location>
        <begin position="22"/>
        <end position="292"/>
    </location>
</feature>
<keyword evidence="4 9" id="KW-0732">Signal</keyword>
<gene>
    <name evidence="10" type="ORF">PVAG01_00165</name>
</gene>
<comment type="similarity">
    <text evidence="9">Belongs to the carbohydrate esterase 1 (CE1) family.</text>
</comment>
<dbReference type="NCBIfam" id="TIGR01840">
    <property type="entry name" value="esterase_phb"/>
    <property type="match status" value="1"/>
</dbReference>
<evidence type="ECO:0000256" key="4">
    <source>
        <dbReference type="ARBA" id="ARBA00022729"/>
    </source>
</evidence>
<evidence type="ECO:0000256" key="3">
    <source>
        <dbReference type="ARBA" id="ARBA00022525"/>
    </source>
</evidence>
<dbReference type="InterPro" id="IPR029058">
    <property type="entry name" value="AB_hydrolase_fold"/>
</dbReference>
<dbReference type="PANTHER" id="PTHR43037:SF3">
    <property type="entry name" value="FERULOYL ESTERASE B"/>
    <property type="match status" value="1"/>
</dbReference>
<evidence type="ECO:0000313" key="10">
    <source>
        <dbReference type="EMBL" id="KAL3426656.1"/>
    </source>
</evidence>
<comment type="caution">
    <text evidence="10">The sequence shown here is derived from an EMBL/GenBank/DDBJ whole genome shotgun (WGS) entry which is preliminary data.</text>
</comment>
<keyword evidence="5 9" id="KW-0378">Hydrolase</keyword>
<dbReference type="EC" id="3.1.1.-" evidence="9"/>
<keyword evidence="11" id="KW-1185">Reference proteome</keyword>
<dbReference type="Gene3D" id="3.40.50.1820">
    <property type="entry name" value="alpha/beta hydrolase"/>
    <property type="match status" value="1"/>
</dbReference>
<evidence type="ECO:0000256" key="1">
    <source>
        <dbReference type="ARBA" id="ARBA00004613"/>
    </source>
</evidence>
<keyword evidence="6" id="KW-0325">Glycoprotein</keyword>
<evidence type="ECO:0000256" key="2">
    <source>
        <dbReference type="ARBA" id="ARBA00022487"/>
    </source>
</evidence>
<name>A0ABR4PTS7_9HELO</name>
<reference evidence="10 11" key="1">
    <citation type="submission" date="2024-06" db="EMBL/GenBank/DDBJ databases">
        <title>Complete genome of Phlyctema vagabunda strain 19-DSS-EL-015.</title>
        <authorList>
            <person name="Fiorenzani C."/>
        </authorList>
    </citation>
    <scope>NUCLEOTIDE SEQUENCE [LARGE SCALE GENOMIC DNA]</scope>
    <source>
        <strain evidence="10 11">19-DSS-EL-015</strain>
    </source>
</reference>
<accession>A0ABR4PTS7</accession>
<dbReference type="InterPro" id="IPR010126">
    <property type="entry name" value="Esterase_phb"/>
</dbReference>
<dbReference type="EMBL" id="JBFCZG010000001">
    <property type="protein sequence ID" value="KAL3426656.1"/>
    <property type="molecule type" value="Genomic_DNA"/>
</dbReference>
<evidence type="ECO:0000256" key="9">
    <source>
        <dbReference type="RuleBase" id="RU367147"/>
    </source>
</evidence>
<keyword evidence="2 9" id="KW-0719">Serine esterase</keyword>
<protein>
    <recommendedName>
        <fullName evidence="9">Carboxylic ester hydrolase</fullName>
        <ecNumber evidence="9">3.1.1.-</ecNumber>
    </recommendedName>
</protein>
<organism evidence="10 11">
    <name type="scientific">Phlyctema vagabunda</name>
    <dbReference type="NCBI Taxonomy" id="108571"/>
    <lineage>
        <taxon>Eukaryota</taxon>
        <taxon>Fungi</taxon>
        <taxon>Dikarya</taxon>
        <taxon>Ascomycota</taxon>
        <taxon>Pezizomycotina</taxon>
        <taxon>Leotiomycetes</taxon>
        <taxon>Helotiales</taxon>
        <taxon>Dermateaceae</taxon>
        <taxon>Phlyctema</taxon>
    </lineage>
</organism>
<evidence type="ECO:0000256" key="8">
    <source>
        <dbReference type="ARBA" id="ARBA00023326"/>
    </source>
</evidence>
<evidence type="ECO:0000313" key="11">
    <source>
        <dbReference type="Proteomes" id="UP001629113"/>
    </source>
</evidence>